<reference evidence="2" key="1">
    <citation type="submission" date="2023-07" db="EMBL/GenBank/DDBJ databases">
        <title>Marinomonas vulgaris A79, complete genome.</title>
        <authorList>
            <person name="Ying J.-J."/>
        </authorList>
    </citation>
    <scope>NUCLEOTIDE SEQUENCE [LARGE SCALE GENOMIC DNA]</scope>
    <source>
        <strain evidence="2">A79</strain>
    </source>
</reference>
<dbReference type="Gene3D" id="3.40.50.2000">
    <property type="entry name" value="Glycogen Phosphorylase B"/>
    <property type="match status" value="1"/>
</dbReference>
<dbReference type="PANTHER" id="PTHR12526">
    <property type="entry name" value="GLYCOSYLTRANSFERASE"/>
    <property type="match status" value="1"/>
</dbReference>
<dbReference type="PANTHER" id="PTHR12526:SF584">
    <property type="entry name" value="GLYCOSYLTRANSFERASE"/>
    <property type="match status" value="1"/>
</dbReference>
<dbReference type="RefSeq" id="WP_211535170.1">
    <property type="nucleotide sequence ID" value="NZ_JAGSSV010000002.1"/>
</dbReference>
<evidence type="ECO:0000313" key="2">
    <source>
        <dbReference type="Proteomes" id="UP000679722"/>
    </source>
</evidence>
<name>A0ABS5H8D1_9GAMM</name>
<organism evidence="1 2">
    <name type="scientific">Marinomonas vulgaris</name>
    <dbReference type="NCBI Taxonomy" id="2823372"/>
    <lineage>
        <taxon>Bacteria</taxon>
        <taxon>Pseudomonadati</taxon>
        <taxon>Pseudomonadota</taxon>
        <taxon>Gammaproteobacteria</taxon>
        <taxon>Oceanospirillales</taxon>
        <taxon>Oceanospirillaceae</taxon>
        <taxon>Marinomonas</taxon>
    </lineage>
</organism>
<dbReference type="CDD" id="cd03801">
    <property type="entry name" value="GT4_PimA-like"/>
    <property type="match status" value="1"/>
</dbReference>
<evidence type="ECO:0000313" key="1">
    <source>
        <dbReference type="EMBL" id="MBR7887815.1"/>
    </source>
</evidence>
<sequence>MNLLVIGYVWPEPNSSAAGSRMMQLLTCFRQQGWQVTFASPAQQTEHMADLSLLGISAEHIALNDASFDLYIADKKPDIVVFDRFMMEEQFGWRVEKHSPDSLRVLNTEDLHSLRQARHQALKQQREFQTKDLYSDVGIREIAAIHRCDLTLMISEVETQLLIEHFHVPETHVFHLPFMLPKPAVLETLKPFEDRQHFISIGNFRHGPNWDAVLHLKADIWPAIRKRLPKAELHIYGAYPPPKATQLHNPKEGFLVKGWAEDAHAVMQQARLCLAPLRFGAGIKGKLVEAMQMGTPSITTSVGAESMHGEWPWNGVITDDIDTFVDAAVSLYNDKTSWQLMQKNGNQLLESRYQASEWQPKLIDRLTLQVTLKETLRQSHFMGLMLRHHTLKSTQYMSQWIELKNAAINNDKN</sequence>
<dbReference type="Proteomes" id="UP000679722">
    <property type="component" value="Unassembled WGS sequence"/>
</dbReference>
<dbReference type="SUPFAM" id="SSF53756">
    <property type="entry name" value="UDP-Glycosyltransferase/glycogen phosphorylase"/>
    <property type="match status" value="1"/>
</dbReference>
<comment type="caution">
    <text evidence="1">The sequence shown here is derived from an EMBL/GenBank/DDBJ whole genome shotgun (WGS) entry which is preliminary data.</text>
</comment>
<accession>A0ABS5H8D1</accession>
<protein>
    <submittedName>
        <fullName evidence="1">Glycosyltransferase family 4 protein</fullName>
    </submittedName>
</protein>
<dbReference type="Pfam" id="PF13692">
    <property type="entry name" value="Glyco_trans_1_4"/>
    <property type="match status" value="1"/>
</dbReference>
<proteinExistence type="predicted"/>
<keyword evidence="2" id="KW-1185">Reference proteome</keyword>
<gene>
    <name evidence="1" type="ORF">J9B83_02590</name>
</gene>
<dbReference type="EMBL" id="JAGSSV010000002">
    <property type="protein sequence ID" value="MBR7887815.1"/>
    <property type="molecule type" value="Genomic_DNA"/>
</dbReference>